<dbReference type="SUPFAM" id="SSF52058">
    <property type="entry name" value="L domain-like"/>
    <property type="match status" value="1"/>
</dbReference>
<dbReference type="PRINTS" id="PR00364">
    <property type="entry name" value="DISEASERSIST"/>
</dbReference>
<dbReference type="GO" id="GO:0006952">
    <property type="term" value="P:defense response"/>
    <property type="evidence" value="ECO:0007669"/>
    <property type="project" value="UniProtKB-KW"/>
</dbReference>
<evidence type="ECO:0000259" key="3">
    <source>
        <dbReference type="Pfam" id="PF00931"/>
    </source>
</evidence>
<evidence type="ECO:0000256" key="1">
    <source>
        <dbReference type="ARBA" id="ARBA00022737"/>
    </source>
</evidence>
<evidence type="ECO:0000259" key="4">
    <source>
        <dbReference type="Pfam" id="PF23559"/>
    </source>
</evidence>
<dbReference type="Pfam" id="PF23559">
    <property type="entry name" value="WHD_DRP"/>
    <property type="match status" value="1"/>
</dbReference>
<dbReference type="OMA" id="CESFMEL"/>
<feature type="domain" description="Disease resistance protein winged helix" evidence="4">
    <location>
        <begin position="432"/>
        <end position="506"/>
    </location>
</feature>
<evidence type="ECO:0000313" key="7">
    <source>
        <dbReference type="Proteomes" id="UP000596660"/>
    </source>
</evidence>
<evidence type="ECO:0000313" key="6">
    <source>
        <dbReference type="EnsemblPlants" id="AUR62006076-RA:cds"/>
    </source>
</evidence>
<dbReference type="InterPro" id="IPR042197">
    <property type="entry name" value="Apaf_helical"/>
</dbReference>
<proteinExistence type="predicted"/>
<feature type="domain" description="NB-ARC" evidence="3">
    <location>
        <begin position="190"/>
        <end position="350"/>
    </location>
</feature>
<dbReference type="KEGG" id="cqi:110726345"/>
<dbReference type="InterPro" id="IPR058922">
    <property type="entry name" value="WHD_DRP"/>
</dbReference>
<reference evidence="6" key="1">
    <citation type="journal article" date="2017" name="Nature">
        <title>The genome of Chenopodium quinoa.</title>
        <authorList>
            <person name="Jarvis D.E."/>
            <person name="Ho Y.S."/>
            <person name="Lightfoot D.J."/>
            <person name="Schmoeckel S.M."/>
            <person name="Li B."/>
            <person name="Borm T.J.A."/>
            <person name="Ohyanagi H."/>
            <person name="Mineta K."/>
            <person name="Michell C.T."/>
            <person name="Saber N."/>
            <person name="Kharbatia N.M."/>
            <person name="Rupper R.R."/>
            <person name="Sharp A.R."/>
            <person name="Dally N."/>
            <person name="Boughton B.A."/>
            <person name="Woo Y.H."/>
            <person name="Gao G."/>
            <person name="Schijlen E.G.W.M."/>
            <person name="Guo X."/>
            <person name="Momin A.A."/>
            <person name="Negrao S."/>
            <person name="Al-Babili S."/>
            <person name="Gehring C."/>
            <person name="Roessner U."/>
            <person name="Jung C."/>
            <person name="Murphy K."/>
            <person name="Arold S.T."/>
            <person name="Gojobori T."/>
            <person name="van der Linden C.G."/>
            <person name="van Loo E.N."/>
            <person name="Jellen E.N."/>
            <person name="Maughan P.J."/>
            <person name="Tester M."/>
        </authorList>
    </citation>
    <scope>NUCLEOTIDE SEQUENCE [LARGE SCALE GENOMIC DNA]</scope>
    <source>
        <strain evidence="6">cv. PI 614886</strain>
    </source>
</reference>
<dbReference type="InterPro" id="IPR032675">
    <property type="entry name" value="LRR_dom_sf"/>
</dbReference>
<dbReference type="Gramene" id="AUR62006076-RA">
    <property type="protein sequence ID" value="AUR62006076-RA:cds"/>
    <property type="gene ID" value="AUR62006076"/>
</dbReference>
<dbReference type="Gene3D" id="3.80.10.10">
    <property type="entry name" value="Ribonuclease Inhibitor"/>
    <property type="match status" value="2"/>
</dbReference>
<dbReference type="SUPFAM" id="SSF52540">
    <property type="entry name" value="P-loop containing nucleoside triphosphate hydrolases"/>
    <property type="match status" value="1"/>
</dbReference>
<dbReference type="PANTHER" id="PTHR36766:SF40">
    <property type="entry name" value="DISEASE RESISTANCE PROTEIN RGA3"/>
    <property type="match status" value="1"/>
</dbReference>
<evidence type="ECO:0000259" key="5">
    <source>
        <dbReference type="Pfam" id="PF23598"/>
    </source>
</evidence>
<evidence type="ECO:0008006" key="8">
    <source>
        <dbReference type="Google" id="ProtNLM"/>
    </source>
</evidence>
<keyword evidence="1" id="KW-0677">Repeat</keyword>
<dbReference type="Pfam" id="PF23598">
    <property type="entry name" value="LRR_14"/>
    <property type="match status" value="1"/>
</dbReference>
<evidence type="ECO:0000256" key="2">
    <source>
        <dbReference type="ARBA" id="ARBA00022821"/>
    </source>
</evidence>
<dbReference type="GO" id="GO:0043531">
    <property type="term" value="F:ADP binding"/>
    <property type="evidence" value="ECO:0007669"/>
    <property type="project" value="InterPro"/>
</dbReference>
<reference evidence="6" key="2">
    <citation type="submission" date="2021-03" db="UniProtKB">
        <authorList>
            <consortium name="EnsemblPlants"/>
        </authorList>
    </citation>
    <scope>IDENTIFICATION</scope>
</reference>
<keyword evidence="7" id="KW-1185">Reference proteome</keyword>
<sequence length="1065" mass="122012">MADTITTAVADLAVKKMVSKGFEVMNYVMDLDSELKDLENTRTLVEAALLDSDSLSEHHSSHTEKDTLEKLSCQLDRLLDLFDARASRELQKQVMSGGNFAKELRSFFSASNQLVARFKDARKVADIKKKLNSIAIDHAMIGRICSLPTQERSIQTAQSSHVVSNLVVGRNREKDEIVSILFEESAVVASQTLSVASIVGIGGIGKTTMAWYAYNDERMKRCFDVKFWVSATQDFDIEKVLVEMITACGAGELPHKLCTVDQLYHHFRRAISGKKFLLVLDNIWDHVSLRQKWVDLRDLLSAHSAGGSRVLITTRDQKVARIMGTVNPYVLGDLVEDDSWLLFQKIAFTQWQEPGVEAIGKEIAEMCPKVPLVIRSIGGLLAGKHTVQQWQAFRNDQLANFASYGRDIMHTLKFSYDQLDARLKLCVTYCILFPKATYFEVGELIHYWIALGYVKPQYSNQSLEEAGQEYLINLINCGFFTCHGFLEWEDMLVHRIVMHDVMYELVLSIAGFKYKVADSNTYEIDKRVRHLSFWRLMKSSNWQMPSSLPKIKHLQSFIIGIPTSAFASSNFSIIDKLISTYEGLKVLDLQEMWIEKLPESVGELIRLRYLNLSRAQIVKLPNSITRLVNLQSLYLKHCFSLEELPRDMSKLLNLRHLLLVGSTRLRHMPMGLGNLTNLTILDVFIVGEQTESEVNIIMGRLSDLSRLNNLRGELHIEVRRESKYILSSEISEVNLEMKESLLYLIISFKNGTKEDERVLECLQPPSNLEALKINGYGGERLPGWMEDHQLEGHLPNLEELTFKYFKACKNLCSLGRLPCLEILKLENLDEVEYMDDNTSIVDELPPASLFPSLHKFTIKGMPKLKGWWRMLSSNEQDSRGDLQVQQHLVKWKPPFPKLALLQVDNVELAITITRQLHSGCFTSLKRLCIENYDIGEQPHQQQEAPTLQNKYLFFPNLKFLNLWQVNEVEILSESFRLYSTLERITISKGKKLKAIPEWIDNLTSLKALFLLRCPRLESLPQQIANLPNLDTLRIHTCPILWERCQSPNGEYWPLIQHIPHLYIDE</sequence>
<dbReference type="Pfam" id="PF00931">
    <property type="entry name" value="NB-ARC"/>
    <property type="match status" value="1"/>
</dbReference>
<dbReference type="InterPro" id="IPR027417">
    <property type="entry name" value="P-loop_NTPase"/>
</dbReference>
<dbReference type="GeneID" id="110726345"/>
<dbReference type="Gene3D" id="1.10.8.430">
    <property type="entry name" value="Helical domain of apoptotic protease-activating factors"/>
    <property type="match status" value="1"/>
</dbReference>
<feature type="domain" description="Disease resistance R13L4/SHOC-2-like LRR" evidence="5">
    <location>
        <begin position="571"/>
        <end position="859"/>
    </location>
</feature>
<dbReference type="InterPro" id="IPR055414">
    <property type="entry name" value="LRR_R13L4/SHOC2-like"/>
</dbReference>
<gene>
    <name evidence="6" type="primary">LOC110726345</name>
</gene>
<dbReference type="EnsemblPlants" id="AUR62006076-RA">
    <property type="protein sequence ID" value="AUR62006076-RA:cds"/>
    <property type="gene ID" value="AUR62006076"/>
</dbReference>
<accession>A0A803L2I7</accession>
<dbReference type="Proteomes" id="UP000596660">
    <property type="component" value="Unplaced"/>
</dbReference>
<dbReference type="Gene3D" id="3.40.50.300">
    <property type="entry name" value="P-loop containing nucleotide triphosphate hydrolases"/>
    <property type="match status" value="1"/>
</dbReference>
<dbReference type="OrthoDB" id="5279713at2759"/>
<keyword evidence="2" id="KW-0611">Plant defense</keyword>
<dbReference type="RefSeq" id="XP_021761507.1">
    <property type="nucleotide sequence ID" value="XM_021905815.1"/>
</dbReference>
<dbReference type="PANTHER" id="PTHR36766">
    <property type="entry name" value="PLANT BROAD-SPECTRUM MILDEW RESISTANCE PROTEIN RPW8"/>
    <property type="match status" value="1"/>
</dbReference>
<dbReference type="AlphaFoldDB" id="A0A803L2I7"/>
<protein>
    <recommendedName>
        <fullName evidence="8">NB-ARC domain-containing protein</fullName>
    </recommendedName>
</protein>
<dbReference type="InterPro" id="IPR002182">
    <property type="entry name" value="NB-ARC"/>
</dbReference>
<organism evidence="6 7">
    <name type="scientific">Chenopodium quinoa</name>
    <name type="common">Quinoa</name>
    <dbReference type="NCBI Taxonomy" id="63459"/>
    <lineage>
        <taxon>Eukaryota</taxon>
        <taxon>Viridiplantae</taxon>
        <taxon>Streptophyta</taxon>
        <taxon>Embryophyta</taxon>
        <taxon>Tracheophyta</taxon>
        <taxon>Spermatophyta</taxon>
        <taxon>Magnoliopsida</taxon>
        <taxon>eudicotyledons</taxon>
        <taxon>Gunneridae</taxon>
        <taxon>Pentapetalae</taxon>
        <taxon>Caryophyllales</taxon>
        <taxon>Chenopodiaceae</taxon>
        <taxon>Chenopodioideae</taxon>
        <taxon>Atripliceae</taxon>
        <taxon>Chenopodium</taxon>
    </lineage>
</organism>
<name>A0A803L2I7_CHEQI</name>